<dbReference type="InterPro" id="IPR019313">
    <property type="entry name" value="Mediator_Med17"/>
</dbReference>
<protein>
    <recommendedName>
        <fullName evidence="6">Mediator of RNA polymerase II transcription subunit 17</fullName>
    </recommendedName>
    <alternativeName>
        <fullName evidence="6">Mediator complex subunit 17</fullName>
    </alternativeName>
</protein>
<feature type="region of interest" description="Disordered" evidence="7">
    <location>
        <begin position="46"/>
        <end position="72"/>
    </location>
</feature>
<dbReference type="Pfam" id="PF01498">
    <property type="entry name" value="HTH_Tnp_Tc3_2"/>
    <property type="match status" value="1"/>
</dbReference>
<dbReference type="InterPro" id="IPR002492">
    <property type="entry name" value="Transposase_Tc1-like"/>
</dbReference>
<dbReference type="Proteomes" id="UP000747542">
    <property type="component" value="Unassembled WGS sequence"/>
</dbReference>
<evidence type="ECO:0000256" key="2">
    <source>
        <dbReference type="ARBA" id="ARBA00005635"/>
    </source>
</evidence>
<gene>
    <name evidence="9" type="primary">MED17-L</name>
    <name evidence="6" type="synonym">MED17</name>
    <name evidence="9" type="ORF">Hamer_G013489</name>
</gene>
<evidence type="ECO:0000256" key="6">
    <source>
        <dbReference type="RuleBase" id="RU364140"/>
    </source>
</evidence>
<dbReference type="Pfam" id="PF10156">
    <property type="entry name" value="Med17"/>
    <property type="match status" value="1"/>
</dbReference>
<comment type="similarity">
    <text evidence="2 6">Belongs to the Mediator complex subunit 17 family.</text>
</comment>
<comment type="subunit">
    <text evidence="6">Component of the Mediator complex.</text>
</comment>
<feature type="domain" description="Transposase Tc1-like" evidence="8">
    <location>
        <begin position="513"/>
        <end position="580"/>
    </location>
</feature>
<dbReference type="GO" id="GO:0006313">
    <property type="term" value="P:DNA transposition"/>
    <property type="evidence" value="ECO:0007669"/>
    <property type="project" value="InterPro"/>
</dbReference>
<feature type="region of interest" description="Disordered" evidence="7">
    <location>
        <begin position="342"/>
        <end position="379"/>
    </location>
</feature>
<dbReference type="GO" id="GO:0003712">
    <property type="term" value="F:transcription coregulator activity"/>
    <property type="evidence" value="ECO:0007669"/>
    <property type="project" value="InterPro"/>
</dbReference>
<evidence type="ECO:0000256" key="5">
    <source>
        <dbReference type="ARBA" id="ARBA00023242"/>
    </source>
</evidence>
<organism evidence="9 10">
    <name type="scientific">Homarus americanus</name>
    <name type="common">American lobster</name>
    <dbReference type="NCBI Taxonomy" id="6706"/>
    <lineage>
        <taxon>Eukaryota</taxon>
        <taxon>Metazoa</taxon>
        <taxon>Ecdysozoa</taxon>
        <taxon>Arthropoda</taxon>
        <taxon>Crustacea</taxon>
        <taxon>Multicrustacea</taxon>
        <taxon>Malacostraca</taxon>
        <taxon>Eumalacostraca</taxon>
        <taxon>Eucarida</taxon>
        <taxon>Decapoda</taxon>
        <taxon>Pleocyemata</taxon>
        <taxon>Astacidea</taxon>
        <taxon>Nephropoidea</taxon>
        <taxon>Nephropidae</taxon>
        <taxon>Homarus</taxon>
    </lineage>
</organism>
<accession>A0A8J5KE46</accession>
<dbReference type="Gene3D" id="3.30.420.10">
    <property type="entry name" value="Ribonuclease H-like superfamily/Ribonuclease H"/>
    <property type="match status" value="1"/>
</dbReference>
<dbReference type="InterPro" id="IPR009057">
    <property type="entry name" value="Homeodomain-like_sf"/>
</dbReference>
<dbReference type="GO" id="GO:0015074">
    <property type="term" value="P:DNA integration"/>
    <property type="evidence" value="ECO:0007669"/>
    <property type="project" value="InterPro"/>
</dbReference>
<keyword evidence="5 6" id="KW-0539">Nucleus</keyword>
<dbReference type="EMBL" id="JAHLQT010013773">
    <property type="protein sequence ID" value="KAG7170669.1"/>
    <property type="molecule type" value="Genomic_DNA"/>
</dbReference>
<keyword evidence="4 6" id="KW-0804">Transcription</keyword>
<name>A0A8J5KE46_HOMAM</name>
<reference evidence="9" key="1">
    <citation type="journal article" date="2021" name="Sci. Adv.">
        <title>The American lobster genome reveals insights on longevity, neural, and immune adaptations.</title>
        <authorList>
            <person name="Polinski J.M."/>
            <person name="Zimin A.V."/>
            <person name="Clark K.F."/>
            <person name="Kohn A.B."/>
            <person name="Sadowski N."/>
            <person name="Timp W."/>
            <person name="Ptitsyn A."/>
            <person name="Khanna P."/>
            <person name="Romanova D.Y."/>
            <person name="Williams P."/>
            <person name="Greenwood S.J."/>
            <person name="Moroz L.L."/>
            <person name="Walt D.R."/>
            <person name="Bodnar A.G."/>
        </authorList>
    </citation>
    <scope>NUCLEOTIDE SEQUENCE</scope>
    <source>
        <strain evidence="9">GMGI-L3</strain>
    </source>
</reference>
<feature type="compositionally biased region" description="Acidic residues" evidence="7">
    <location>
        <begin position="46"/>
        <end position="64"/>
    </location>
</feature>
<keyword evidence="10" id="KW-1185">Reference proteome</keyword>
<dbReference type="GO" id="GO:0070847">
    <property type="term" value="C:core mediator complex"/>
    <property type="evidence" value="ECO:0007669"/>
    <property type="project" value="TreeGrafter"/>
</dbReference>
<dbReference type="GO" id="GO:0006357">
    <property type="term" value="P:regulation of transcription by RNA polymerase II"/>
    <property type="evidence" value="ECO:0007669"/>
    <property type="project" value="InterPro"/>
</dbReference>
<keyword evidence="6" id="KW-0010">Activator</keyword>
<evidence type="ECO:0000313" key="10">
    <source>
        <dbReference type="Proteomes" id="UP000747542"/>
    </source>
</evidence>
<dbReference type="GO" id="GO:0016592">
    <property type="term" value="C:mediator complex"/>
    <property type="evidence" value="ECO:0007669"/>
    <property type="project" value="InterPro"/>
</dbReference>
<evidence type="ECO:0000256" key="1">
    <source>
        <dbReference type="ARBA" id="ARBA00004123"/>
    </source>
</evidence>
<dbReference type="PANTHER" id="PTHR13114:SF7">
    <property type="entry name" value="MEDIATOR OF RNA POLYMERASE II TRANSCRIPTION SUBUNIT 17"/>
    <property type="match status" value="1"/>
</dbReference>
<dbReference type="PANTHER" id="PTHR13114">
    <property type="entry name" value="MEDIATOR OF RNA POLYMERASE II TRANSCRIPTION SUBUNIT 17"/>
    <property type="match status" value="1"/>
</dbReference>
<comment type="function">
    <text evidence="6">Component of the Mediator complex, a coactivator involved in the regulated transcription of nearly all RNA polymerase II-dependent genes. Mediator functions as a bridge to convey information from gene-specific regulatory proteins to the basal RNA polymerase II transcription machinery. Mediator is recruited to promoters by direct interactions with regulatory proteins and serves as a scaffold for the assembly of a functional preinitiation complex with RNA polymerase II and the general transcription factors.</text>
</comment>
<dbReference type="GO" id="GO:0003677">
    <property type="term" value="F:DNA binding"/>
    <property type="evidence" value="ECO:0007669"/>
    <property type="project" value="InterPro"/>
</dbReference>
<dbReference type="InterPro" id="IPR036397">
    <property type="entry name" value="RNaseH_sf"/>
</dbReference>
<evidence type="ECO:0000256" key="3">
    <source>
        <dbReference type="ARBA" id="ARBA00023015"/>
    </source>
</evidence>
<evidence type="ECO:0000256" key="4">
    <source>
        <dbReference type="ARBA" id="ARBA00023163"/>
    </source>
</evidence>
<sequence length="828" mass="92988">MADIRLEVPAENSVLEVLYDGTELYQQPPTMSENLTQLARKIDFATDGEEVTTEEKKEEEEEEEKQPFQQPHWPLEEVRNKVRQALTEMSVLHDLLVIVKQKPPQYMVLDPVHAEPPEQKNYIQFLALKKSLQSAATILLNGAERLRTSQAEMGRPNRTVQDFHIELLRLRQNWRLKKVAKTIIGDLSYRSAGSMFRHTGIFEVSKADEGAGPSAVVGTGSASPISPLPSRGLQSSLRVTVPTELMGSAYIFVCIKKDEEDICSAQLNNCDFVAGDTPWQQKLEKAQNVLFCKELFSQLAREAVKLTPSIPHLVVGNQITATIFPGIHLLVGLCHSDGKNNVRGKPTTGQGPPGTCGPTSNMVGSGSGVSTGTVGGGPTPSKYKHEHDLEHSLHQLLHRVYHHSFQHPLPHPVYAPMGMSKRRRAAGPEGMDKNQWPSEISRRVATRDDIAAVIALYKANHVLREISAQTGVALQVVQNLVKRFCDLGEDELPAPLLKSGRPKLLSPRTLKVISRQVRANPSLTAREVKERNPRLLSHVSLSCVQQALHNDLGFKSFHARRKPLMTKRQKENRVKFCKKYEVWDLETWRSVLWSDEATFSMISLMKDQTLLEQIIRQVQHNFLRLRTMYVIDQLAAEFKDPLIVSHWNAFNSPTQSCVKINIVTQGYDTVLRTKLVIHIFERTLKCICRDGKIMTMSFEPQELRNLILCQISQHNMAALQVLAKYTGWTLLSSEQNIGTGAIEPLGNASTVMLASPSGNKVIGVHSGPHQRVSVYVSSSPRPDFYPSTVVMEQRWEHLGSNWQEVRLDRMEGRNFLNKMELLMAALTA</sequence>
<dbReference type="SUPFAM" id="SSF46689">
    <property type="entry name" value="Homeodomain-like"/>
    <property type="match status" value="1"/>
</dbReference>
<proteinExistence type="inferred from homology"/>
<evidence type="ECO:0000259" key="8">
    <source>
        <dbReference type="Pfam" id="PF01498"/>
    </source>
</evidence>
<evidence type="ECO:0000256" key="7">
    <source>
        <dbReference type="SAM" id="MobiDB-lite"/>
    </source>
</evidence>
<evidence type="ECO:0000313" key="9">
    <source>
        <dbReference type="EMBL" id="KAG7170669.1"/>
    </source>
</evidence>
<feature type="compositionally biased region" description="Gly residues" evidence="7">
    <location>
        <begin position="365"/>
        <end position="378"/>
    </location>
</feature>
<comment type="caution">
    <text evidence="9">The sequence shown here is derived from an EMBL/GenBank/DDBJ whole genome shotgun (WGS) entry which is preliminary data.</text>
</comment>
<keyword evidence="3 6" id="KW-0805">Transcription regulation</keyword>
<comment type="subcellular location">
    <subcellularLocation>
        <location evidence="1 6">Nucleus</location>
    </subcellularLocation>
</comment>
<dbReference type="AlphaFoldDB" id="A0A8J5KE46"/>